<keyword evidence="1" id="KW-0004">4Fe-4S</keyword>
<dbReference type="Pfam" id="PF12831">
    <property type="entry name" value="FAD_oxidored"/>
    <property type="match status" value="1"/>
</dbReference>
<dbReference type="InterPro" id="IPR039650">
    <property type="entry name" value="HdrA-like"/>
</dbReference>
<dbReference type="STRING" id="1194090.SAMN05443144_1396"/>
<sequence>MIKKGFEEKRSVRTETRSTDLVVVGGGMSGVCCAMTAARAGITVTLVQDRPVLGGNASSEVRLWILGATSHMGNNNRWAREGGIIDELLVENTYRNPEGNPLIFDTILLEKVSEEENINLLLNTSVYDIEKKDKSTIEEVKGFCSQNSTKYLLRAPLFCDASGDGIVAFQAGAAYRMGAEDQMEFDERFAPEVDDYGELLGHSLYFYTKDVGEPVEYVAPGFANKEAGKLPKVRNFDLQEHGCQLWWVEYGGRLDTVHQSEEIKWELWKVVYGIWDYVKNSGEYPEAETMTLEWVGMIPGKRESRRFEGDYMLTQHDIVRQRVQKDAVAFGGWAMDLHPADGVYSHESSCTQWHAKGIYQIPYRCYYSKNIENLFLAGRIISASHVAFGSSRVMATCSHGAQAVGMAAVIATEKGLSPRDIAKSPHIQFLQNELNKRGQSIPQVPLKDEDNLANIARLSSSSEWVMDGLSPDGKWKNLVHPSAQMLPLNSNQAYRLTCWVKAAHPTTLKVELRTSSKQYNHTPDVTLETKHVELVEGKQELTLAFTNAPNQDQYGFVCFGENPDVAFKTTTKRVSGLLSVFRKTNKAVSNFGRQDPPEGIGVESFEFWTPERRPGGHNFAFKIEPAIAAFGVSNVTNGVTRPTNTPNGWIPDWETDYQPTVTVSWDEEKKITEIVLMFDTDFDHPMESTLRGHPERVMPFCINKYRIFDSEGTQIYQKTDNHQTINRIEFEPPIVTSSLHIQIEQPDPGVYSALFEVLCYSDSTVL</sequence>
<keyword evidence="4" id="KW-0408">Iron</keyword>
<dbReference type="EMBL" id="FQUS01000039">
    <property type="protein sequence ID" value="SHG61480.1"/>
    <property type="molecule type" value="Genomic_DNA"/>
</dbReference>
<evidence type="ECO:0000256" key="4">
    <source>
        <dbReference type="ARBA" id="ARBA00023004"/>
    </source>
</evidence>
<dbReference type="OrthoDB" id="9780658at2"/>
<keyword evidence="3" id="KW-0560">Oxidoreductase</keyword>
<name>A0A1M5L944_9BACT</name>
<evidence type="ECO:0000256" key="2">
    <source>
        <dbReference type="ARBA" id="ARBA00022723"/>
    </source>
</evidence>
<gene>
    <name evidence="7" type="ORF">SAMN05443144_1396</name>
</gene>
<dbReference type="SUPFAM" id="SSF51905">
    <property type="entry name" value="FAD/NAD(P)-binding domain"/>
    <property type="match status" value="1"/>
</dbReference>
<reference evidence="7 8" key="1">
    <citation type="submission" date="2016-11" db="EMBL/GenBank/DDBJ databases">
        <authorList>
            <person name="Jaros S."/>
            <person name="Januszkiewicz K."/>
            <person name="Wedrychowicz H."/>
        </authorList>
    </citation>
    <scope>NUCLEOTIDE SEQUENCE [LARGE SCALE GENOMIC DNA]</scope>
    <source>
        <strain evidence="7 8">DSM 21986</strain>
    </source>
</reference>
<keyword evidence="6" id="KW-1133">Transmembrane helix</keyword>
<keyword evidence="6" id="KW-0472">Membrane</keyword>
<evidence type="ECO:0000256" key="6">
    <source>
        <dbReference type="SAM" id="Phobius"/>
    </source>
</evidence>
<evidence type="ECO:0000256" key="5">
    <source>
        <dbReference type="ARBA" id="ARBA00023014"/>
    </source>
</evidence>
<evidence type="ECO:0000313" key="7">
    <source>
        <dbReference type="EMBL" id="SHG61480.1"/>
    </source>
</evidence>
<keyword evidence="5" id="KW-0411">Iron-sulfur</keyword>
<keyword evidence="6" id="KW-0812">Transmembrane</keyword>
<dbReference type="GO" id="GO:0051539">
    <property type="term" value="F:4 iron, 4 sulfur cluster binding"/>
    <property type="evidence" value="ECO:0007669"/>
    <property type="project" value="UniProtKB-KW"/>
</dbReference>
<dbReference type="Gene3D" id="2.60.120.260">
    <property type="entry name" value="Galactose-binding domain-like"/>
    <property type="match status" value="1"/>
</dbReference>
<dbReference type="PANTHER" id="PTHR43498:SF1">
    <property type="entry name" value="COB--COM HETERODISULFIDE REDUCTASE IRON-SULFUR SUBUNIT A"/>
    <property type="match status" value="1"/>
</dbReference>
<dbReference type="GO" id="GO:0046872">
    <property type="term" value="F:metal ion binding"/>
    <property type="evidence" value="ECO:0007669"/>
    <property type="project" value="UniProtKB-KW"/>
</dbReference>
<proteinExistence type="predicted"/>
<dbReference type="AlphaFoldDB" id="A0A1M5L944"/>
<dbReference type="PANTHER" id="PTHR43498">
    <property type="entry name" value="FERREDOXIN:COB-COM HETERODISULFIDE REDUCTASE SUBUNIT A"/>
    <property type="match status" value="1"/>
</dbReference>
<evidence type="ECO:0000313" key="8">
    <source>
        <dbReference type="Proteomes" id="UP000184041"/>
    </source>
</evidence>
<dbReference type="Proteomes" id="UP000184041">
    <property type="component" value="Unassembled WGS sequence"/>
</dbReference>
<keyword evidence="2" id="KW-0479">Metal-binding</keyword>
<protein>
    <submittedName>
        <fullName evidence="7">FAD dependent oxidoreductase</fullName>
    </submittedName>
</protein>
<organism evidence="7 8">
    <name type="scientific">Fodinibius roseus</name>
    <dbReference type="NCBI Taxonomy" id="1194090"/>
    <lineage>
        <taxon>Bacteria</taxon>
        <taxon>Pseudomonadati</taxon>
        <taxon>Balneolota</taxon>
        <taxon>Balneolia</taxon>
        <taxon>Balneolales</taxon>
        <taxon>Balneolaceae</taxon>
        <taxon>Fodinibius</taxon>
    </lineage>
</organism>
<dbReference type="GO" id="GO:0016491">
    <property type="term" value="F:oxidoreductase activity"/>
    <property type="evidence" value="ECO:0007669"/>
    <property type="project" value="UniProtKB-KW"/>
</dbReference>
<accession>A0A1M5L944</accession>
<feature type="transmembrane region" description="Helical" evidence="6">
    <location>
        <begin position="21"/>
        <end position="42"/>
    </location>
</feature>
<keyword evidence="8" id="KW-1185">Reference proteome</keyword>
<dbReference type="InterPro" id="IPR036188">
    <property type="entry name" value="FAD/NAD-bd_sf"/>
</dbReference>
<evidence type="ECO:0000256" key="1">
    <source>
        <dbReference type="ARBA" id="ARBA00022485"/>
    </source>
</evidence>
<dbReference type="RefSeq" id="WP_073068485.1">
    <property type="nucleotide sequence ID" value="NZ_FQUS01000039.1"/>
</dbReference>
<evidence type="ECO:0000256" key="3">
    <source>
        <dbReference type="ARBA" id="ARBA00023002"/>
    </source>
</evidence>
<dbReference type="Gene3D" id="3.50.50.60">
    <property type="entry name" value="FAD/NAD(P)-binding domain"/>
    <property type="match status" value="1"/>
</dbReference>